<dbReference type="InterPro" id="IPR014862">
    <property type="entry name" value="TrwC"/>
</dbReference>
<dbReference type="Pfam" id="PF08751">
    <property type="entry name" value="TrwC"/>
    <property type="match status" value="1"/>
</dbReference>
<dbReference type="SUPFAM" id="SSF52540">
    <property type="entry name" value="P-loop containing nucleoside triphosphate hydrolases"/>
    <property type="match status" value="2"/>
</dbReference>
<dbReference type="eggNOG" id="COG0507">
    <property type="taxonomic scope" value="Bacteria"/>
</dbReference>
<dbReference type="EMBL" id="CP000249">
    <property type="protein sequence ID" value="ABD12695.1"/>
    <property type="molecule type" value="Genomic_DNA"/>
</dbReference>
<keyword evidence="4" id="KW-1185">Reference proteome</keyword>
<feature type="region of interest" description="Disordered" evidence="1">
    <location>
        <begin position="145"/>
        <end position="190"/>
    </location>
</feature>
<dbReference type="Pfam" id="PF13604">
    <property type="entry name" value="AAA_30"/>
    <property type="match status" value="1"/>
</dbReference>
<dbReference type="Gene3D" id="3.40.50.300">
    <property type="entry name" value="P-loop containing nucleotide triphosphate hydrolases"/>
    <property type="match status" value="1"/>
</dbReference>
<dbReference type="Proteomes" id="UP000001937">
    <property type="component" value="Chromosome"/>
</dbReference>
<evidence type="ECO:0000259" key="2">
    <source>
        <dbReference type="Pfam" id="PF08751"/>
    </source>
</evidence>
<dbReference type="InterPro" id="IPR027417">
    <property type="entry name" value="P-loop_NTPase"/>
</dbReference>
<dbReference type="SUPFAM" id="SSF55464">
    <property type="entry name" value="Origin of replication-binding domain, RBD-like"/>
    <property type="match status" value="1"/>
</dbReference>
<accession>Q2J7P7</accession>
<feature type="compositionally biased region" description="Low complexity" evidence="1">
    <location>
        <begin position="145"/>
        <end position="165"/>
    </location>
</feature>
<sequence>MIATVKVLTLRARDGETVARAARAVVAYVEGGQPGAVAPLRRYYGEGLVPGWARGSAAYLVGLDAGRPVAGEALERLLRGEHAVTGRPLLTALGSAGRASPPVEGQRSAGPGGGLLTLAQAARRAGVSAAYLRALAVRTAAMATAERSASRGGDADAGGSAQGADRAVHERTGAAGMRRGPSAGSVPGDEGRAVDNGVGEGRGPWLAAVREAGTGRWLVSATEVDRFCAARVPPAVVLGYDVTCSAPKSVSLLWAFGDEEIRRDVAAAMDAGVEAVLGYLERHATVGTVAGRNRPGVGVAAVSYPHEVSRSDEAHLHVHSIVVNATAVPDLDEQGRPVADEQGRGRVDWRALDGEVFLSHVKTAGYVGAAALRHELSRRRGLAWGPVRNGVAELAAFPAQLLAAFSTRHGEVQAEYAQLVADGLTPGGVTEAAAQRGSRAAKKVLADAQVRRIQHERLTAAGWTPQRVRALAAPASRNRAPVDGEDLAGLCDLLTGPAGLTEHDSTFDRRAVVRRVAAWAADRLPADEVDRLTDQVLADRRIVLLGHSAARARQQPEPVYTTQELLEVEDTLLALCRQGRVEAGAQPRILVDPATLEAHLAAAQQRPSSDGPGGVGGEDGGGQGNGGQGSGGPSGPALSAEQITLVRRLLTSGDLVRPVVGPAGSGKTEAMRLLTRIVHAGGGQVFAAAHGGRQTEELTGRIGVAGRVVSGWLTLLDHTEDPGRVWPAGSVVIVDEATQVSTRDAARLARYASRTGTVLILLGDPAQLGAVGAGGWYAHLVASTPDVPALGSLHRQTGAALAPVRAALGALRAEGGASARKALELLAADGRIRLFDSREALLAQVVNDWYTERTAPHPRGATDPDSATDPGSVDGAGSTEGDGWTAAGPGRRRSGGTVRPRPAAALHMMAERTRDVEILARAARDRLAADGTLTGPVLTVAGRDFQAGDEVITLTQTGHTLIPAGKPASAYIRTGTLGRVTAVHLDPDHPDRQALTVRFPRKGSVRVPWEYLTHRFTDGRTGGLGYAYAITAAKAEGSSLPTARAVAPDDTSRAGLYVMLSRARTDLAAYVIRRADLEADLDEEDWLPVLRDPTGPLERFADHLAQSRTERLASEYDPLAHAAHRLRRTHTLAGLARLPAPPPSGGAHRAAGAPPAPPAPPAVLRRAELAAEAALRTAAVANPPADLVARIGPRPAAAGADRALWDRAVGALAVHHARYRPAVPPHDPGPPLSSGEPAGTLRARWMLHHDQATRLARTWADVLPRRARARFHSRAEQIPRARAIAGLHALLDNGHQPADLLVALTREDQSSVRTGAAVLDHRVTDLCQQQGLHPTDYLLPPPRPARDEWNELVGLLDTCEIHHLARHPTAQLAAERRHLRDAQGATVPRARPHGEGSRASTVEARTGRQDRLRLIEEALDRQIAHAVFRAGIDPADYLTGLLGARSSAGLDATGWDSRVEAVEGFRHRDLGLPYGTPATTDGETDPLRRAVGDRPTDPALAEGYRGIRALIREHTPTLDL</sequence>
<protein>
    <recommendedName>
        <fullName evidence="2">TrwC relaxase domain-containing protein</fullName>
    </recommendedName>
</protein>
<feature type="region of interest" description="Disordered" evidence="1">
    <location>
        <begin position="1382"/>
        <end position="1405"/>
    </location>
</feature>
<dbReference type="NCBIfam" id="NF041492">
    <property type="entry name" value="MobF"/>
    <property type="match status" value="1"/>
</dbReference>
<dbReference type="KEGG" id="fra:Francci3_3338"/>
<feature type="region of interest" description="Disordered" evidence="1">
    <location>
        <begin position="1139"/>
        <end position="1159"/>
    </location>
</feature>
<evidence type="ECO:0000256" key="1">
    <source>
        <dbReference type="SAM" id="MobiDB-lite"/>
    </source>
</evidence>
<dbReference type="STRING" id="106370.Francci3_3338"/>
<organism evidence="3 4">
    <name type="scientific">Frankia casuarinae (strain DSM 45818 / CECT 9043 / HFP020203 / CcI3)</name>
    <dbReference type="NCBI Taxonomy" id="106370"/>
    <lineage>
        <taxon>Bacteria</taxon>
        <taxon>Bacillati</taxon>
        <taxon>Actinomycetota</taxon>
        <taxon>Actinomycetes</taxon>
        <taxon>Frankiales</taxon>
        <taxon>Frankiaceae</taxon>
        <taxon>Frankia</taxon>
    </lineage>
</organism>
<evidence type="ECO:0000313" key="4">
    <source>
        <dbReference type="Proteomes" id="UP000001937"/>
    </source>
</evidence>
<feature type="compositionally biased region" description="Gly residues" evidence="1">
    <location>
        <begin position="611"/>
        <end position="634"/>
    </location>
</feature>
<feature type="region of interest" description="Disordered" evidence="1">
    <location>
        <begin position="602"/>
        <end position="638"/>
    </location>
</feature>
<evidence type="ECO:0000313" key="3">
    <source>
        <dbReference type="EMBL" id="ABD12695.1"/>
    </source>
</evidence>
<name>Q2J7P7_FRACC</name>
<proteinExistence type="predicted"/>
<gene>
    <name evidence="3" type="ordered locus">Francci3_3338</name>
</gene>
<feature type="domain" description="TrwC relaxase" evidence="2">
    <location>
        <begin position="25"/>
        <end position="460"/>
    </location>
</feature>
<dbReference type="HOGENOM" id="CLU_246442_0_0_11"/>
<reference evidence="3 4" key="1">
    <citation type="journal article" date="2007" name="Genome Res.">
        <title>Genome characteristics of facultatively symbiotic Frankia sp. strains reflect host range and host plant biogeography.</title>
        <authorList>
            <person name="Normand P."/>
            <person name="Lapierre P."/>
            <person name="Tisa L.S."/>
            <person name="Gogarten J.P."/>
            <person name="Alloisio N."/>
            <person name="Bagnarol E."/>
            <person name="Bassi C.A."/>
            <person name="Berry A.M."/>
            <person name="Bickhart D.M."/>
            <person name="Choisne N."/>
            <person name="Couloux A."/>
            <person name="Cournoyer B."/>
            <person name="Cruveiller S."/>
            <person name="Daubin V."/>
            <person name="Demange N."/>
            <person name="Francino M.P."/>
            <person name="Goltsman E."/>
            <person name="Huang Y."/>
            <person name="Kopp O.R."/>
            <person name="Labarre L."/>
            <person name="Lapidus A."/>
            <person name="Lavire C."/>
            <person name="Marechal J."/>
            <person name="Martinez M."/>
            <person name="Mastronunzio J.E."/>
            <person name="Mullin B.C."/>
            <person name="Niemann J."/>
            <person name="Pujic P."/>
            <person name="Rawnsley T."/>
            <person name="Rouy Z."/>
            <person name="Schenowitz C."/>
            <person name="Sellstedt A."/>
            <person name="Tavares F."/>
            <person name="Tomkins J.P."/>
            <person name="Vallenet D."/>
            <person name="Valverde C."/>
            <person name="Wall L.G."/>
            <person name="Wang Y."/>
            <person name="Medigue C."/>
            <person name="Benson D.R."/>
        </authorList>
    </citation>
    <scope>NUCLEOTIDE SEQUENCE [LARGE SCALE GENOMIC DNA]</scope>
    <source>
        <strain evidence="4">DSM 45818 / CECT 9043 / CcI3</strain>
    </source>
</reference>
<feature type="region of interest" description="Disordered" evidence="1">
    <location>
        <begin position="853"/>
        <end position="901"/>
    </location>
</feature>